<gene>
    <name evidence="3" type="ORF">HMPREF9332_00625</name>
</gene>
<dbReference type="EMBL" id="ACZK01000012">
    <property type="protein sequence ID" value="EHG23609.1"/>
    <property type="molecule type" value="Genomic_DNA"/>
</dbReference>
<evidence type="ECO:0000256" key="1">
    <source>
        <dbReference type="SAM" id="MobiDB-lite"/>
    </source>
</evidence>
<feature type="region of interest" description="Disordered" evidence="1">
    <location>
        <begin position="133"/>
        <end position="154"/>
    </location>
</feature>
<dbReference type="PATRIC" id="fig|679199.3.peg.674"/>
<comment type="caution">
    <text evidence="3">The sequence shown here is derived from an EMBL/GenBank/DDBJ whole genome shotgun (WGS) entry which is preliminary data.</text>
</comment>
<proteinExistence type="predicted"/>
<dbReference type="eggNOG" id="ENOG5033H3Z">
    <property type="taxonomic scope" value="Bacteria"/>
</dbReference>
<accession>G5GAS8</accession>
<evidence type="ECO:0000256" key="2">
    <source>
        <dbReference type="SAM" id="SignalP"/>
    </source>
</evidence>
<reference evidence="3 4" key="1">
    <citation type="submission" date="2011-08" db="EMBL/GenBank/DDBJ databases">
        <title>The Genome Sequence of Prevotella sp. oral taxon 302 str. F0323.</title>
        <authorList>
            <consortium name="The Broad Institute Genome Sequencing Platform"/>
            <person name="Earl A."/>
            <person name="Ward D."/>
            <person name="Feldgarden M."/>
            <person name="Gevers D."/>
            <person name="Izard J."/>
            <person name="Blanton J.M."/>
            <person name="Baranova O.V."/>
            <person name="Tanner A.C."/>
            <person name="Dewhirst F.E."/>
            <person name="Young S.K."/>
            <person name="Zeng Q."/>
            <person name="Gargeya S."/>
            <person name="Fitzgerald M."/>
            <person name="Haas B."/>
            <person name="Abouelleil A."/>
            <person name="Alvarado L."/>
            <person name="Arachchi H.M."/>
            <person name="Berlin A."/>
            <person name="Brown A."/>
            <person name="Chapman S.B."/>
            <person name="Chen Z."/>
            <person name="Dunbar C."/>
            <person name="Freedman E."/>
            <person name="Gearin G."/>
            <person name="Gellesch M."/>
            <person name="Goldberg J."/>
            <person name="Griggs A."/>
            <person name="Gujja S."/>
            <person name="Heiman D."/>
            <person name="Howarth C."/>
            <person name="Larson L."/>
            <person name="Lui A."/>
            <person name="MacDonald P.J.P."/>
            <person name="Montmayeur A."/>
            <person name="Murphy C."/>
            <person name="Neiman D."/>
            <person name="Pearson M."/>
            <person name="Priest M."/>
            <person name="Roberts A."/>
            <person name="Saif S."/>
            <person name="Shea T."/>
            <person name="Shenoy N."/>
            <person name="Sisk P."/>
            <person name="Stolte C."/>
            <person name="Sykes S."/>
            <person name="Wortman J."/>
            <person name="Nusbaum C."/>
            <person name="Birren B."/>
        </authorList>
    </citation>
    <scope>NUCLEOTIDE SEQUENCE [LARGE SCALE GENOMIC DNA]</scope>
    <source>
        <strain evidence="3 4">F0323</strain>
    </source>
</reference>
<feature type="chain" id="PRO_5003477020" description="DUF3868 domain-containing protein" evidence="2">
    <location>
        <begin position="22"/>
        <end position="154"/>
    </location>
</feature>
<dbReference type="Proteomes" id="UP000015993">
    <property type="component" value="Unassembled WGS sequence"/>
</dbReference>
<feature type="signal peptide" evidence="2">
    <location>
        <begin position="1"/>
        <end position="21"/>
    </location>
</feature>
<organism evidence="3 4">
    <name type="scientific">Alloprevotella rava F0323</name>
    <dbReference type="NCBI Taxonomy" id="679199"/>
    <lineage>
        <taxon>Bacteria</taxon>
        <taxon>Pseudomonadati</taxon>
        <taxon>Bacteroidota</taxon>
        <taxon>Bacteroidia</taxon>
        <taxon>Bacteroidales</taxon>
        <taxon>Prevotellaceae</taxon>
        <taxon>Alloprevotella</taxon>
    </lineage>
</organism>
<dbReference type="RefSeq" id="WP_009347049.1">
    <property type="nucleotide sequence ID" value="NZ_JH376828.1"/>
</dbReference>
<evidence type="ECO:0000313" key="4">
    <source>
        <dbReference type="Proteomes" id="UP000015993"/>
    </source>
</evidence>
<name>G5GAS8_9BACT</name>
<dbReference type="AlphaFoldDB" id="G5GAS8"/>
<keyword evidence="4" id="KW-1185">Reference proteome</keyword>
<sequence length="154" mass="17555">MATRRFAVVLLSVFMAVASFAANKDLEKDITMVSYEQGWLDSEGTLALKNNSSEEVKNLVFLITYLDMSGNELDYEEFTRRVSIAPGMTKKLDIPAYEHGRNYHYYKSENMPGGSPSFKIKFQLKDYNVEEEVTEESIDDNPLSAYDYDRSSGN</sequence>
<dbReference type="STRING" id="679199.HMPREF9332_00625"/>
<keyword evidence="2" id="KW-0732">Signal</keyword>
<evidence type="ECO:0008006" key="5">
    <source>
        <dbReference type="Google" id="ProtNLM"/>
    </source>
</evidence>
<evidence type="ECO:0000313" key="3">
    <source>
        <dbReference type="EMBL" id="EHG23609.1"/>
    </source>
</evidence>
<protein>
    <recommendedName>
        <fullName evidence="5">DUF3868 domain-containing protein</fullName>
    </recommendedName>
</protein>
<dbReference type="HOGENOM" id="CLU_1700540_0_0_10"/>